<dbReference type="PANTHER" id="PTHR43022:SF1">
    <property type="entry name" value="PROTEIN SMF"/>
    <property type="match status" value="1"/>
</dbReference>
<dbReference type="Gene3D" id="1.10.10.10">
    <property type="entry name" value="Winged helix-like DNA-binding domain superfamily/Winged helix DNA-binding domain"/>
    <property type="match status" value="1"/>
</dbReference>
<dbReference type="Pfam" id="PF02481">
    <property type="entry name" value="DNA_processg_A"/>
    <property type="match status" value="1"/>
</dbReference>
<dbReference type="SUPFAM" id="SSF102405">
    <property type="entry name" value="MCP/YpsA-like"/>
    <property type="match status" value="1"/>
</dbReference>
<accession>A0A1F6BY43</accession>
<feature type="domain" description="DprA winged helix" evidence="3">
    <location>
        <begin position="224"/>
        <end position="280"/>
    </location>
</feature>
<dbReference type="Gene3D" id="3.40.50.450">
    <property type="match status" value="1"/>
</dbReference>
<dbReference type="Pfam" id="PF17782">
    <property type="entry name" value="WHD_DprA"/>
    <property type="match status" value="1"/>
</dbReference>
<evidence type="ECO:0000259" key="3">
    <source>
        <dbReference type="Pfam" id="PF17782"/>
    </source>
</evidence>
<comment type="caution">
    <text evidence="4">The sequence shown here is derived from an EMBL/GenBank/DDBJ whole genome shotgun (WGS) entry which is preliminary data.</text>
</comment>
<name>A0A1F6BY43_9BACT</name>
<protein>
    <submittedName>
        <fullName evidence="4">DNA protecting protein DprA</fullName>
    </submittedName>
</protein>
<comment type="similarity">
    <text evidence="1">Belongs to the DprA/Smf family.</text>
</comment>
<reference evidence="4 5" key="1">
    <citation type="journal article" date="2016" name="Nat. Commun.">
        <title>Thousands of microbial genomes shed light on interconnected biogeochemical processes in an aquifer system.</title>
        <authorList>
            <person name="Anantharaman K."/>
            <person name="Brown C.T."/>
            <person name="Hug L.A."/>
            <person name="Sharon I."/>
            <person name="Castelle C.J."/>
            <person name="Probst A.J."/>
            <person name="Thomas B.C."/>
            <person name="Singh A."/>
            <person name="Wilkins M.J."/>
            <person name="Karaoz U."/>
            <person name="Brodie E.L."/>
            <person name="Williams K.H."/>
            <person name="Hubbard S.S."/>
            <person name="Banfield J.F."/>
        </authorList>
    </citation>
    <scope>NUCLEOTIDE SEQUENCE [LARGE SCALE GENOMIC DNA]</scope>
</reference>
<dbReference type="InterPro" id="IPR036388">
    <property type="entry name" value="WH-like_DNA-bd_sf"/>
</dbReference>
<dbReference type="InterPro" id="IPR041614">
    <property type="entry name" value="DprA_WH"/>
</dbReference>
<proteinExistence type="inferred from homology"/>
<gene>
    <name evidence="4" type="ORF">A2837_00760</name>
</gene>
<evidence type="ECO:0000259" key="2">
    <source>
        <dbReference type="Pfam" id="PF02481"/>
    </source>
</evidence>
<dbReference type="NCBIfam" id="TIGR00732">
    <property type="entry name" value="dprA"/>
    <property type="match status" value="1"/>
</dbReference>
<organism evidence="4 5">
    <name type="scientific">Candidatus Kaiserbacteria bacterium RIFCSPHIGHO2_01_FULL_46_22</name>
    <dbReference type="NCBI Taxonomy" id="1798475"/>
    <lineage>
        <taxon>Bacteria</taxon>
        <taxon>Candidatus Kaiseribacteriota</taxon>
    </lineage>
</organism>
<dbReference type="GO" id="GO:0009294">
    <property type="term" value="P:DNA-mediated transformation"/>
    <property type="evidence" value="ECO:0007669"/>
    <property type="project" value="InterPro"/>
</dbReference>
<dbReference type="EMBL" id="MFKO01000002">
    <property type="protein sequence ID" value="OGG41733.1"/>
    <property type="molecule type" value="Genomic_DNA"/>
</dbReference>
<evidence type="ECO:0000313" key="5">
    <source>
        <dbReference type="Proteomes" id="UP000176322"/>
    </source>
</evidence>
<evidence type="ECO:0000256" key="1">
    <source>
        <dbReference type="ARBA" id="ARBA00006525"/>
    </source>
</evidence>
<dbReference type="PANTHER" id="PTHR43022">
    <property type="entry name" value="PROTEIN SMF"/>
    <property type="match status" value="1"/>
</dbReference>
<evidence type="ECO:0000313" key="4">
    <source>
        <dbReference type="EMBL" id="OGG41733.1"/>
    </source>
</evidence>
<dbReference type="InterPro" id="IPR003488">
    <property type="entry name" value="DprA"/>
</dbReference>
<dbReference type="AlphaFoldDB" id="A0A1F6BY43"/>
<dbReference type="InterPro" id="IPR057666">
    <property type="entry name" value="DrpA_SLOG"/>
</dbReference>
<dbReference type="Proteomes" id="UP000176322">
    <property type="component" value="Unassembled WGS sequence"/>
</dbReference>
<feature type="domain" description="Smf/DprA SLOG" evidence="2">
    <location>
        <begin position="8"/>
        <end position="215"/>
    </location>
</feature>
<sequence length="288" mass="31377">MDFPIEYLKDNEFPRLLREIPSPPKELNYRGAIPSPETKLLAVVGSRHYTNYGKQVTDYLLAGLRGHNIGIVSGLALGIDSLAHEAALTNDLYTLAIPGGGISDQTIYPARHKPLARKILEKGGGLLSEFAPDFRATTWSFPQRNRLVCGISHATLIIEASEKSGTLITAKLTADYNRELLVVPGNIFSDNSKGVHQFMKLGATPVTEPKDILDVLGLEVKSEAPRAKPAALSAEESRVLEILTAPLERDTLIRQIGLPISAATVILMQMELAGHIVESNGTYRKNYG</sequence>
<dbReference type="STRING" id="1798475.A2837_00760"/>